<protein>
    <submittedName>
        <fullName evidence="2">Uncharacterized protein</fullName>
    </submittedName>
</protein>
<reference evidence="2 3" key="1">
    <citation type="submission" date="2019-06" db="EMBL/GenBank/DDBJ databases">
        <title>Draft genomes of female and male turbot (Scophthalmus maximus).</title>
        <authorList>
            <person name="Xu H."/>
            <person name="Xu X.-W."/>
            <person name="Shao C."/>
            <person name="Chen S."/>
        </authorList>
    </citation>
    <scope>NUCLEOTIDE SEQUENCE [LARGE SCALE GENOMIC DNA]</scope>
    <source>
        <strain evidence="2">Ysfricsl-2016a</strain>
        <tissue evidence="2">Blood</tissue>
    </source>
</reference>
<dbReference type="AlphaFoldDB" id="A0A6A4S7H3"/>
<comment type="caution">
    <text evidence="2">The sequence shown here is derived from an EMBL/GenBank/DDBJ whole genome shotgun (WGS) entry which is preliminary data.</text>
</comment>
<evidence type="ECO:0000256" key="1">
    <source>
        <dbReference type="SAM" id="MobiDB-lite"/>
    </source>
</evidence>
<evidence type="ECO:0000313" key="2">
    <source>
        <dbReference type="EMBL" id="KAF0029067.1"/>
    </source>
</evidence>
<sequence length="115" mass="12948">MQTTSRHDLNHSSNLFSRIGGSSDEEADRSGATSLKGNRDVLEPDGPKEKGLWFSVIHETVSRRRRALKQRLAGISQMSRRLRSVNGHFSERQCVGNVHRKGFKNEEFRGKTAAV</sequence>
<accession>A0A6A4S7H3</accession>
<dbReference type="Proteomes" id="UP000438429">
    <property type="component" value="Unassembled WGS sequence"/>
</dbReference>
<proteinExistence type="predicted"/>
<organism evidence="2 3">
    <name type="scientific">Scophthalmus maximus</name>
    <name type="common">Turbot</name>
    <name type="synonym">Psetta maxima</name>
    <dbReference type="NCBI Taxonomy" id="52904"/>
    <lineage>
        <taxon>Eukaryota</taxon>
        <taxon>Metazoa</taxon>
        <taxon>Chordata</taxon>
        <taxon>Craniata</taxon>
        <taxon>Vertebrata</taxon>
        <taxon>Euteleostomi</taxon>
        <taxon>Actinopterygii</taxon>
        <taxon>Neopterygii</taxon>
        <taxon>Teleostei</taxon>
        <taxon>Neoteleostei</taxon>
        <taxon>Acanthomorphata</taxon>
        <taxon>Carangaria</taxon>
        <taxon>Pleuronectiformes</taxon>
        <taxon>Pleuronectoidei</taxon>
        <taxon>Scophthalmidae</taxon>
        <taxon>Scophthalmus</taxon>
    </lineage>
</organism>
<gene>
    <name evidence="2" type="ORF">F2P81_018172</name>
</gene>
<name>A0A6A4S7H3_SCOMX</name>
<dbReference type="EMBL" id="VEVO01000016">
    <property type="protein sequence ID" value="KAF0029067.1"/>
    <property type="molecule type" value="Genomic_DNA"/>
</dbReference>
<feature type="region of interest" description="Disordered" evidence="1">
    <location>
        <begin position="1"/>
        <end position="49"/>
    </location>
</feature>
<feature type="compositionally biased region" description="Basic and acidic residues" evidence="1">
    <location>
        <begin position="1"/>
        <end position="10"/>
    </location>
</feature>
<evidence type="ECO:0000313" key="3">
    <source>
        <dbReference type="Proteomes" id="UP000438429"/>
    </source>
</evidence>
<feature type="compositionally biased region" description="Basic and acidic residues" evidence="1">
    <location>
        <begin position="37"/>
        <end position="49"/>
    </location>
</feature>